<dbReference type="AlphaFoldDB" id="A0A2T7PE24"/>
<reference evidence="2 3" key="1">
    <citation type="submission" date="2018-04" db="EMBL/GenBank/DDBJ databases">
        <title>The genome of golden apple snail Pomacea canaliculata provides insight into stress tolerance and invasive adaptation.</title>
        <authorList>
            <person name="Liu C."/>
            <person name="Liu B."/>
            <person name="Ren Y."/>
            <person name="Zhang Y."/>
            <person name="Wang H."/>
            <person name="Li S."/>
            <person name="Jiang F."/>
            <person name="Yin L."/>
            <person name="Zhang G."/>
            <person name="Qian W."/>
            <person name="Fan W."/>
        </authorList>
    </citation>
    <scope>NUCLEOTIDE SEQUENCE [LARGE SCALE GENOMIC DNA]</scope>
    <source>
        <strain evidence="2">SZHN2017</strain>
        <tissue evidence="2">Muscle</tissue>
    </source>
</reference>
<sequence length="83" mass="9346">MLDTSASIWEPDYKKQLAFVSDLVTKLNVGPNTTHVGVVSFSTGARVVMYLNELNHDIQGMQRRISNTYFLRGSQTQIDKALK</sequence>
<evidence type="ECO:0000313" key="3">
    <source>
        <dbReference type="Proteomes" id="UP000245119"/>
    </source>
</evidence>
<dbReference type="OrthoDB" id="10256829at2759"/>
<dbReference type="SUPFAM" id="SSF53300">
    <property type="entry name" value="vWA-like"/>
    <property type="match status" value="1"/>
</dbReference>
<organism evidence="2 3">
    <name type="scientific">Pomacea canaliculata</name>
    <name type="common">Golden apple snail</name>
    <dbReference type="NCBI Taxonomy" id="400727"/>
    <lineage>
        <taxon>Eukaryota</taxon>
        <taxon>Metazoa</taxon>
        <taxon>Spiralia</taxon>
        <taxon>Lophotrochozoa</taxon>
        <taxon>Mollusca</taxon>
        <taxon>Gastropoda</taxon>
        <taxon>Caenogastropoda</taxon>
        <taxon>Architaenioglossa</taxon>
        <taxon>Ampullarioidea</taxon>
        <taxon>Ampullariidae</taxon>
        <taxon>Pomacea</taxon>
    </lineage>
</organism>
<comment type="caution">
    <text evidence="2">The sequence shown here is derived from an EMBL/GenBank/DDBJ whole genome shotgun (WGS) entry which is preliminary data.</text>
</comment>
<feature type="domain" description="VWFA" evidence="1">
    <location>
        <begin position="1"/>
        <end position="83"/>
    </location>
</feature>
<evidence type="ECO:0000259" key="1">
    <source>
        <dbReference type="PROSITE" id="PS50234"/>
    </source>
</evidence>
<dbReference type="InterPro" id="IPR036465">
    <property type="entry name" value="vWFA_dom_sf"/>
</dbReference>
<dbReference type="PANTHER" id="PTHR24020:SF20">
    <property type="entry name" value="PH DOMAIN-CONTAINING PROTEIN"/>
    <property type="match status" value="1"/>
</dbReference>
<proteinExistence type="predicted"/>
<keyword evidence="3" id="KW-1185">Reference proteome</keyword>
<accession>A0A2T7PE24</accession>
<protein>
    <recommendedName>
        <fullName evidence="1">VWFA domain-containing protein</fullName>
    </recommendedName>
</protein>
<dbReference type="Pfam" id="PF00092">
    <property type="entry name" value="VWA"/>
    <property type="match status" value="1"/>
</dbReference>
<name>A0A2T7PE24_POMCA</name>
<dbReference type="PROSITE" id="PS50234">
    <property type="entry name" value="VWFA"/>
    <property type="match status" value="1"/>
</dbReference>
<dbReference type="EMBL" id="PZQS01000004">
    <property type="protein sequence ID" value="PVD31658.1"/>
    <property type="molecule type" value="Genomic_DNA"/>
</dbReference>
<dbReference type="PANTHER" id="PTHR24020">
    <property type="entry name" value="COLLAGEN ALPHA"/>
    <property type="match status" value="1"/>
</dbReference>
<dbReference type="InterPro" id="IPR002035">
    <property type="entry name" value="VWF_A"/>
</dbReference>
<gene>
    <name evidence="2" type="ORF">C0Q70_07076</name>
</gene>
<dbReference type="Gene3D" id="3.40.50.410">
    <property type="entry name" value="von Willebrand factor, type A domain"/>
    <property type="match status" value="1"/>
</dbReference>
<dbReference type="InterPro" id="IPR050525">
    <property type="entry name" value="ECM_Assembly_Org"/>
</dbReference>
<dbReference type="Proteomes" id="UP000245119">
    <property type="component" value="Linkage Group LG4"/>
</dbReference>
<evidence type="ECO:0000313" key="2">
    <source>
        <dbReference type="EMBL" id="PVD31658.1"/>
    </source>
</evidence>